<dbReference type="Pfam" id="PF08448">
    <property type="entry name" value="PAS_4"/>
    <property type="match status" value="1"/>
</dbReference>
<keyword evidence="13" id="KW-0067">ATP-binding</keyword>
<dbReference type="PROSITE" id="PS50113">
    <property type="entry name" value="PAC"/>
    <property type="match status" value="2"/>
</dbReference>
<dbReference type="AlphaFoldDB" id="A0A931BV57"/>
<evidence type="ECO:0000256" key="6">
    <source>
        <dbReference type="ARBA" id="ARBA00022606"/>
    </source>
</evidence>
<dbReference type="InterPro" id="IPR011102">
    <property type="entry name" value="Sig_transdc_His_kinase_HWE"/>
</dbReference>
<dbReference type="CDD" id="cd00130">
    <property type="entry name" value="PAS"/>
    <property type="match status" value="2"/>
</dbReference>
<reference evidence="19" key="1">
    <citation type="submission" date="2020-11" db="EMBL/GenBank/DDBJ databases">
        <authorList>
            <person name="Kim M.K."/>
        </authorList>
    </citation>
    <scope>NUCLEOTIDE SEQUENCE</scope>
    <source>
        <strain evidence="19">BT350</strain>
    </source>
</reference>
<feature type="domain" description="PAS" evidence="17">
    <location>
        <begin position="121"/>
        <end position="191"/>
    </location>
</feature>
<comment type="catalytic activity">
    <reaction evidence="1">
        <text>ATP + protein L-histidine = ADP + protein N-phospho-L-histidine.</text>
        <dbReference type="EC" id="2.7.13.3"/>
    </reaction>
</comment>
<evidence type="ECO:0000256" key="2">
    <source>
        <dbReference type="ARBA" id="ARBA00012438"/>
    </source>
</evidence>
<keyword evidence="20" id="KW-1185">Reference proteome</keyword>
<proteinExistence type="predicted"/>
<feature type="domain" description="PAC" evidence="18">
    <location>
        <begin position="194"/>
        <end position="246"/>
    </location>
</feature>
<keyword evidence="5" id="KW-0597">Phosphoprotein</keyword>
<evidence type="ECO:0000256" key="15">
    <source>
        <dbReference type="ARBA" id="ARBA00023026"/>
    </source>
</evidence>
<evidence type="ECO:0000256" key="14">
    <source>
        <dbReference type="ARBA" id="ARBA00022991"/>
    </source>
</evidence>
<dbReference type="GO" id="GO:0006355">
    <property type="term" value="P:regulation of DNA-templated transcription"/>
    <property type="evidence" value="ECO:0007669"/>
    <property type="project" value="InterPro"/>
</dbReference>
<dbReference type="PANTHER" id="PTHR41523:SF8">
    <property type="entry name" value="ETHYLENE RESPONSE SENSOR PROTEIN"/>
    <property type="match status" value="1"/>
</dbReference>
<evidence type="ECO:0000256" key="11">
    <source>
        <dbReference type="ARBA" id="ARBA00022741"/>
    </source>
</evidence>
<dbReference type="Pfam" id="PF00989">
    <property type="entry name" value="PAS"/>
    <property type="match status" value="1"/>
</dbReference>
<keyword evidence="14" id="KW-0157">Chromophore</keyword>
<sequence>MIEALPGALYTTDAAGRITSYNPAAAELWGRLPKLGAEQWCGSNRLYKPDGTPMPHDESPMALALKEHRPIQGAEAIAERPDGGRVPFLAYVTLLRDPSGVITGAVNMLVDITERKRAEELALRLAAIVETSDDSIIGVDLNGIITSWNQGAERLLTYTAEEAVGTPVSMLIPPDRRDEERSIVRRVQNGEHVDHVETVRLRKDGSPVWVSLTVSPLKDPQGNVIGASRIGRDITERRRGEEHRRILIGELNHRVKNTLAKVQAIASQTLRNAASVEEARMSFETRLIALAKAHDLLTRESWESADLTDIVRDALELYAGANRFRIDGPVVRLGPEPALAIAMALHELSTNAAKYGALSRDDGCIDIVWRLKGDADGRRLSLRWAERGGPPVVPPQRKGFGSRLLERALAQELGGEVRVVYEPTGVICMIEAFLLADETKQQNAAIGEIRNVPSDRQG</sequence>
<dbReference type="GO" id="GO:0004673">
    <property type="term" value="F:protein histidine kinase activity"/>
    <property type="evidence" value="ECO:0007669"/>
    <property type="project" value="UniProtKB-EC"/>
</dbReference>
<dbReference type="SMART" id="SM00091">
    <property type="entry name" value="PAS"/>
    <property type="match status" value="2"/>
</dbReference>
<evidence type="ECO:0000313" key="20">
    <source>
        <dbReference type="Proteomes" id="UP000599312"/>
    </source>
</evidence>
<evidence type="ECO:0000256" key="10">
    <source>
        <dbReference type="ARBA" id="ARBA00022737"/>
    </source>
</evidence>
<keyword evidence="11" id="KW-0547">Nucleotide-binding</keyword>
<evidence type="ECO:0000256" key="4">
    <source>
        <dbReference type="ARBA" id="ARBA00022543"/>
    </source>
</evidence>
<dbReference type="InterPro" id="IPR036890">
    <property type="entry name" value="HATPase_C_sf"/>
</dbReference>
<dbReference type="Gene3D" id="3.30.565.10">
    <property type="entry name" value="Histidine kinase-like ATPase, C-terminal domain"/>
    <property type="match status" value="1"/>
</dbReference>
<evidence type="ECO:0000313" key="19">
    <source>
        <dbReference type="EMBL" id="MBF9235289.1"/>
    </source>
</evidence>
<evidence type="ECO:0000256" key="5">
    <source>
        <dbReference type="ARBA" id="ARBA00022553"/>
    </source>
</evidence>
<evidence type="ECO:0000256" key="3">
    <source>
        <dbReference type="ARBA" id="ARBA00021740"/>
    </source>
</evidence>
<feature type="domain" description="PAC" evidence="18">
    <location>
        <begin position="72"/>
        <end position="124"/>
    </location>
</feature>
<keyword evidence="15" id="KW-0843">Virulence</keyword>
<dbReference type="PROSITE" id="PS50112">
    <property type="entry name" value="PAS"/>
    <property type="match status" value="2"/>
</dbReference>
<comment type="caution">
    <text evidence="19">The sequence shown here is derived from an EMBL/GenBank/DDBJ whole genome shotgun (WGS) entry which is preliminary data.</text>
</comment>
<dbReference type="SMART" id="SM00911">
    <property type="entry name" value="HWE_HK"/>
    <property type="match status" value="1"/>
</dbReference>
<feature type="domain" description="PAS" evidence="17">
    <location>
        <begin position="1"/>
        <end position="30"/>
    </location>
</feature>
<dbReference type="InterPro" id="IPR013767">
    <property type="entry name" value="PAS_fold"/>
</dbReference>
<dbReference type="NCBIfam" id="TIGR00229">
    <property type="entry name" value="sensory_box"/>
    <property type="match status" value="2"/>
</dbReference>
<evidence type="ECO:0000256" key="12">
    <source>
        <dbReference type="ARBA" id="ARBA00022777"/>
    </source>
</evidence>
<dbReference type="InterPro" id="IPR013656">
    <property type="entry name" value="PAS_4"/>
</dbReference>
<dbReference type="Pfam" id="PF07536">
    <property type="entry name" value="HWE_HK"/>
    <property type="match status" value="1"/>
</dbReference>
<dbReference type="GO" id="GO:0009881">
    <property type="term" value="F:photoreceptor activity"/>
    <property type="evidence" value="ECO:0007669"/>
    <property type="project" value="UniProtKB-KW"/>
</dbReference>
<keyword evidence="6" id="KW-0716">Sensory transduction</keyword>
<protein>
    <recommendedName>
        <fullName evidence="3">Blue-light-activated histidine kinase</fullName>
        <ecNumber evidence="2">2.7.13.3</ecNumber>
    </recommendedName>
</protein>
<keyword evidence="8" id="KW-0288">FMN</keyword>
<dbReference type="InterPro" id="IPR000700">
    <property type="entry name" value="PAS-assoc_C"/>
</dbReference>
<keyword evidence="9" id="KW-0808">Transferase</keyword>
<keyword evidence="7" id="KW-0285">Flavoprotein</keyword>
<evidence type="ECO:0000256" key="8">
    <source>
        <dbReference type="ARBA" id="ARBA00022643"/>
    </source>
</evidence>
<dbReference type="SMART" id="SM00086">
    <property type="entry name" value="PAC"/>
    <property type="match status" value="2"/>
</dbReference>
<evidence type="ECO:0000259" key="17">
    <source>
        <dbReference type="PROSITE" id="PS50112"/>
    </source>
</evidence>
<evidence type="ECO:0000256" key="16">
    <source>
        <dbReference type="ARBA" id="ARBA00023170"/>
    </source>
</evidence>
<dbReference type="EMBL" id="JADQDO010000011">
    <property type="protein sequence ID" value="MBF9235289.1"/>
    <property type="molecule type" value="Genomic_DNA"/>
</dbReference>
<evidence type="ECO:0000256" key="1">
    <source>
        <dbReference type="ARBA" id="ARBA00000085"/>
    </source>
</evidence>
<dbReference type="PANTHER" id="PTHR41523">
    <property type="entry name" value="TWO-COMPONENT SYSTEM SENSOR PROTEIN"/>
    <property type="match status" value="1"/>
</dbReference>
<evidence type="ECO:0000256" key="13">
    <source>
        <dbReference type="ARBA" id="ARBA00022840"/>
    </source>
</evidence>
<dbReference type="EC" id="2.7.13.3" evidence="2"/>
<dbReference type="GO" id="GO:0005524">
    <property type="term" value="F:ATP binding"/>
    <property type="evidence" value="ECO:0007669"/>
    <property type="project" value="UniProtKB-KW"/>
</dbReference>
<dbReference type="Gene3D" id="3.30.450.20">
    <property type="entry name" value="PAS domain"/>
    <property type="match status" value="2"/>
</dbReference>
<evidence type="ECO:0000256" key="7">
    <source>
        <dbReference type="ARBA" id="ARBA00022630"/>
    </source>
</evidence>
<evidence type="ECO:0000259" key="18">
    <source>
        <dbReference type="PROSITE" id="PS50113"/>
    </source>
</evidence>
<keyword evidence="16" id="KW-0675">Receptor</keyword>
<keyword evidence="12" id="KW-0418">Kinase</keyword>
<gene>
    <name evidence="19" type="ORF">I2H38_18100</name>
</gene>
<organism evidence="19 20">
    <name type="scientific">Microvirga alba</name>
    <dbReference type="NCBI Taxonomy" id="2791025"/>
    <lineage>
        <taxon>Bacteria</taxon>
        <taxon>Pseudomonadati</taxon>
        <taxon>Pseudomonadota</taxon>
        <taxon>Alphaproteobacteria</taxon>
        <taxon>Hyphomicrobiales</taxon>
        <taxon>Methylobacteriaceae</taxon>
        <taxon>Microvirga</taxon>
    </lineage>
</organism>
<accession>A0A931BV57</accession>
<dbReference type="InterPro" id="IPR035965">
    <property type="entry name" value="PAS-like_dom_sf"/>
</dbReference>
<dbReference type="SUPFAM" id="SSF55785">
    <property type="entry name" value="PYP-like sensor domain (PAS domain)"/>
    <property type="match status" value="2"/>
</dbReference>
<dbReference type="InterPro" id="IPR000014">
    <property type="entry name" value="PAS"/>
</dbReference>
<name>A0A931BV57_9HYPH</name>
<dbReference type="Proteomes" id="UP000599312">
    <property type="component" value="Unassembled WGS sequence"/>
</dbReference>
<keyword evidence="4" id="KW-0600">Photoreceptor protein</keyword>
<keyword evidence="10" id="KW-0677">Repeat</keyword>
<dbReference type="InterPro" id="IPR001610">
    <property type="entry name" value="PAC"/>
</dbReference>
<evidence type="ECO:0000256" key="9">
    <source>
        <dbReference type="ARBA" id="ARBA00022679"/>
    </source>
</evidence>